<evidence type="ECO:0000313" key="1">
    <source>
        <dbReference type="EMBL" id="PXY42836.1"/>
    </source>
</evidence>
<accession>A0A2V4BUY5</accession>
<evidence type="ECO:0000313" key="2">
    <source>
        <dbReference type="Proteomes" id="UP000247903"/>
    </source>
</evidence>
<organism evidence="1 2">
    <name type="scientific">Flavobacterium cheongpyeongense</name>
    <dbReference type="NCBI Taxonomy" id="2212651"/>
    <lineage>
        <taxon>Bacteria</taxon>
        <taxon>Pseudomonadati</taxon>
        <taxon>Bacteroidota</taxon>
        <taxon>Flavobacteriia</taxon>
        <taxon>Flavobacteriales</taxon>
        <taxon>Flavobacteriaceae</taxon>
        <taxon>Flavobacterium</taxon>
    </lineage>
</organism>
<dbReference type="EMBL" id="QJHK01000001">
    <property type="protein sequence ID" value="PXY42836.1"/>
    <property type="molecule type" value="Genomic_DNA"/>
</dbReference>
<dbReference type="AlphaFoldDB" id="A0A2V4BUY5"/>
<reference evidence="1 2" key="1">
    <citation type="submission" date="2018-05" db="EMBL/GenBank/DDBJ databases">
        <title>Flavobacterium sp. strain IMCC34759, incomplete genome.</title>
        <authorList>
            <person name="Joung Y."/>
            <person name="Cho J."/>
        </authorList>
    </citation>
    <scope>NUCLEOTIDE SEQUENCE [LARGE SCALE GENOMIC DNA]</scope>
    <source>
        <strain evidence="1 2">IMCC34759</strain>
    </source>
</reference>
<protein>
    <submittedName>
        <fullName evidence="1">Uncharacterized protein</fullName>
    </submittedName>
</protein>
<dbReference type="RefSeq" id="WP_110305011.1">
    <property type="nucleotide sequence ID" value="NZ_QJHK01000001.1"/>
</dbReference>
<dbReference type="Proteomes" id="UP000247903">
    <property type="component" value="Unassembled WGS sequence"/>
</dbReference>
<sequence>MNSSSPAQKLKIEKTLNPDGIGCYIELFRNGTPRSIVVNPDFYEEYNGKMGIGNSDYYSATAVLKHEHKHFKGLGADPWTDHLQVWIQTFKEIVKDGTYSKLGKDHKDYIYKVGVGYIDDMKWSLSNKGGVKSEDFDYAYDLLNKTHWRSFVWVLWCSIASSTYLN</sequence>
<name>A0A2V4BUY5_9FLAO</name>
<gene>
    <name evidence="1" type="ORF">DMB65_02125</name>
</gene>
<proteinExistence type="predicted"/>
<comment type="caution">
    <text evidence="1">The sequence shown here is derived from an EMBL/GenBank/DDBJ whole genome shotgun (WGS) entry which is preliminary data.</text>
</comment>
<keyword evidence="2" id="KW-1185">Reference proteome</keyword>